<reference evidence="4" key="1">
    <citation type="submission" date="2019-05" db="EMBL/GenBank/DDBJ databases">
        <title>Flavobacterium profundi sp. nov., isolated from a deep-sea seamount.</title>
        <authorList>
            <person name="Zhang D.-C."/>
        </authorList>
    </citation>
    <scope>NUCLEOTIDE SEQUENCE [LARGE SCALE GENOMIC DNA]</scope>
    <source>
        <strain evidence="4">TP390</strain>
    </source>
</reference>
<evidence type="ECO:0000313" key="4">
    <source>
        <dbReference type="Proteomes" id="UP000431264"/>
    </source>
</evidence>
<dbReference type="Pfam" id="PF04397">
    <property type="entry name" value="LytTR"/>
    <property type="match status" value="1"/>
</dbReference>
<keyword evidence="1" id="KW-0472">Membrane</keyword>
<dbReference type="Proteomes" id="UP000431264">
    <property type="component" value="Unassembled WGS sequence"/>
</dbReference>
<name>A0A6I4IU92_9FLAO</name>
<keyword evidence="1" id="KW-0812">Transmembrane</keyword>
<dbReference type="GO" id="GO:0003677">
    <property type="term" value="F:DNA binding"/>
    <property type="evidence" value="ECO:0007669"/>
    <property type="project" value="InterPro"/>
</dbReference>
<dbReference type="EMBL" id="WQLW01000011">
    <property type="protein sequence ID" value="MVO10268.1"/>
    <property type="molecule type" value="Genomic_DNA"/>
</dbReference>
<feature type="transmembrane region" description="Helical" evidence="1">
    <location>
        <begin position="130"/>
        <end position="151"/>
    </location>
</feature>
<feature type="transmembrane region" description="Helical" evidence="1">
    <location>
        <begin position="23"/>
        <end position="41"/>
    </location>
</feature>
<dbReference type="InterPro" id="IPR007492">
    <property type="entry name" value="LytTR_DNA-bd_dom"/>
</dbReference>
<keyword evidence="4" id="KW-1185">Reference proteome</keyword>
<proteinExistence type="predicted"/>
<dbReference type="SMART" id="SM00850">
    <property type="entry name" value="LytTR"/>
    <property type="match status" value="1"/>
</dbReference>
<feature type="transmembrane region" description="Helical" evidence="1">
    <location>
        <begin position="53"/>
        <end position="73"/>
    </location>
</feature>
<gene>
    <name evidence="3" type="ORF">GOQ30_13930</name>
</gene>
<feature type="domain" description="HTH LytTR-type" evidence="2">
    <location>
        <begin position="181"/>
        <end position="290"/>
    </location>
</feature>
<sequence>MHLNDFIKYFDQPYLYYYKGKKLFQISVLIFALGFFFNYVIEPFEINYEELKLKVWIIAFIHTIVPFFILYLLALITNQYPKTTENWTVKKELFFIFILLFLTGIANYLLRDLLYNNPYNRSINYLVEEVFNTLVSGFLLAFSVISANLNIHFIKNSELASELNLKLKEQSKNTLDYEIEIETELKSETFKLAVASFIFAKAEGNYIEIWTKDGCNSKSSIKRMKLKEFEKELSNFPEICKIHRSYLLNITYIENVKGNAQGYKIKLKNCDEQVPVSRNYLTLFNDKMNQ</sequence>
<feature type="transmembrane region" description="Helical" evidence="1">
    <location>
        <begin position="93"/>
        <end position="110"/>
    </location>
</feature>
<evidence type="ECO:0000313" key="3">
    <source>
        <dbReference type="EMBL" id="MVO10268.1"/>
    </source>
</evidence>
<dbReference type="Gene3D" id="2.40.50.1020">
    <property type="entry name" value="LytTr DNA-binding domain"/>
    <property type="match status" value="1"/>
</dbReference>
<dbReference type="PANTHER" id="PTHR37299">
    <property type="entry name" value="TRANSCRIPTIONAL REGULATOR-RELATED"/>
    <property type="match status" value="1"/>
</dbReference>
<dbReference type="PROSITE" id="PS50930">
    <property type="entry name" value="HTH_LYTTR"/>
    <property type="match status" value="1"/>
</dbReference>
<dbReference type="PANTHER" id="PTHR37299:SF1">
    <property type="entry name" value="STAGE 0 SPORULATION PROTEIN A HOMOLOG"/>
    <property type="match status" value="1"/>
</dbReference>
<dbReference type="InterPro" id="IPR046947">
    <property type="entry name" value="LytR-like"/>
</dbReference>
<dbReference type="AlphaFoldDB" id="A0A6I4IU92"/>
<keyword evidence="1" id="KW-1133">Transmembrane helix</keyword>
<protein>
    <recommendedName>
        <fullName evidence="2">HTH LytTR-type domain-containing protein</fullName>
    </recommendedName>
</protein>
<dbReference type="GO" id="GO:0000156">
    <property type="term" value="F:phosphorelay response regulator activity"/>
    <property type="evidence" value="ECO:0007669"/>
    <property type="project" value="InterPro"/>
</dbReference>
<accession>A0A6I4IU92</accession>
<evidence type="ECO:0000259" key="2">
    <source>
        <dbReference type="PROSITE" id="PS50930"/>
    </source>
</evidence>
<organism evidence="3 4">
    <name type="scientific">Flavobacterium profundi</name>
    <dbReference type="NCBI Taxonomy" id="1774945"/>
    <lineage>
        <taxon>Bacteria</taxon>
        <taxon>Pseudomonadati</taxon>
        <taxon>Bacteroidota</taxon>
        <taxon>Flavobacteriia</taxon>
        <taxon>Flavobacteriales</taxon>
        <taxon>Flavobacteriaceae</taxon>
        <taxon>Flavobacterium</taxon>
    </lineage>
</organism>
<evidence type="ECO:0000256" key="1">
    <source>
        <dbReference type="SAM" id="Phobius"/>
    </source>
</evidence>
<comment type="caution">
    <text evidence="3">The sequence shown here is derived from an EMBL/GenBank/DDBJ whole genome shotgun (WGS) entry which is preliminary data.</text>
</comment>